<organism evidence="2 3">
    <name type="scientific">Hevea brasiliensis</name>
    <name type="common">Para rubber tree</name>
    <name type="synonym">Siphonia brasiliensis</name>
    <dbReference type="NCBI Taxonomy" id="3981"/>
    <lineage>
        <taxon>Eukaryota</taxon>
        <taxon>Viridiplantae</taxon>
        <taxon>Streptophyta</taxon>
        <taxon>Embryophyta</taxon>
        <taxon>Tracheophyta</taxon>
        <taxon>Spermatophyta</taxon>
        <taxon>Magnoliopsida</taxon>
        <taxon>eudicotyledons</taxon>
        <taxon>Gunneridae</taxon>
        <taxon>Pentapetalae</taxon>
        <taxon>rosids</taxon>
        <taxon>fabids</taxon>
        <taxon>Malpighiales</taxon>
        <taxon>Euphorbiaceae</taxon>
        <taxon>Crotonoideae</taxon>
        <taxon>Micrandreae</taxon>
        <taxon>Hevea</taxon>
    </lineage>
</organism>
<keyword evidence="3" id="KW-1185">Reference proteome</keyword>
<dbReference type="PANTHER" id="PTHR23272">
    <property type="entry name" value="BED FINGER-RELATED"/>
    <property type="match status" value="1"/>
</dbReference>
<dbReference type="GO" id="GO:0046983">
    <property type="term" value="F:protein dimerization activity"/>
    <property type="evidence" value="ECO:0007669"/>
    <property type="project" value="InterPro"/>
</dbReference>
<name>A0A6A6LMD5_HEVBR</name>
<reference evidence="2 3" key="1">
    <citation type="journal article" date="2020" name="Mol. Plant">
        <title>The Chromosome-Based Rubber Tree Genome Provides New Insights into Spurge Genome Evolution and Rubber Biosynthesis.</title>
        <authorList>
            <person name="Liu J."/>
            <person name="Shi C."/>
            <person name="Shi C.C."/>
            <person name="Li W."/>
            <person name="Zhang Q.J."/>
            <person name="Zhang Y."/>
            <person name="Li K."/>
            <person name="Lu H.F."/>
            <person name="Shi C."/>
            <person name="Zhu S.T."/>
            <person name="Xiao Z.Y."/>
            <person name="Nan H."/>
            <person name="Yue Y."/>
            <person name="Zhu X.G."/>
            <person name="Wu Y."/>
            <person name="Hong X.N."/>
            <person name="Fan G.Y."/>
            <person name="Tong Y."/>
            <person name="Zhang D."/>
            <person name="Mao C.L."/>
            <person name="Liu Y.L."/>
            <person name="Hao S.J."/>
            <person name="Liu W.Q."/>
            <person name="Lv M.Q."/>
            <person name="Zhang H.B."/>
            <person name="Liu Y."/>
            <person name="Hu-Tang G.R."/>
            <person name="Wang J.P."/>
            <person name="Wang J.H."/>
            <person name="Sun Y.H."/>
            <person name="Ni S.B."/>
            <person name="Chen W.B."/>
            <person name="Zhang X.C."/>
            <person name="Jiao Y.N."/>
            <person name="Eichler E.E."/>
            <person name="Li G.H."/>
            <person name="Liu X."/>
            <person name="Gao L.Z."/>
        </authorList>
    </citation>
    <scope>NUCLEOTIDE SEQUENCE [LARGE SCALE GENOMIC DNA]</scope>
    <source>
        <strain evidence="3">cv. GT1</strain>
        <tissue evidence="2">Leaf</tissue>
    </source>
</reference>
<accession>A0A6A6LMD5</accession>
<dbReference type="InterPro" id="IPR008906">
    <property type="entry name" value="HATC_C_dom"/>
</dbReference>
<comment type="caution">
    <text evidence="2">The sequence shown here is derived from an EMBL/GenBank/DDBJ whole genome shotgun (WGS) entry which is preliminary data.</text>
</comment>
<sequence>MEQRCCDGYEKLTADEWKKVEGAAKAVFEAKQPIANLYLHKLKRLCKFTQSSFGSDSFISSIAEKMLEKLDNYLKNMFMVLEMATESMTDSTSFNSGQDSSKQASYGCSDLLQEYQQFVEANNYPAKSDLDLYLEDGVLTWSQDFDTLSWWRTASPKYPVLSSIACDFLAISVSVVTGLEAYYTIEREIGPRLASLKPDLMKALTLPAE</sequence>
<proteinExistence type="predicted"/>
<evidence type="ECO:0000259" key="1">
    <source>
        <dbReference type="Pfam" id="PF05699"/>
    </source>
</evidence>
<dbReference type="Proteomes" id="UP000467840">
    <property type="component" value="Chromosome 4"/>
</dbReference>
<dbReference type="InterPro" id="IPR012337">
    <property type="entry name" value="RNaseH-like_sf"/>
</dbReference>
<feature type="domain" description="HAT C-terminal dimerisation" evidence="1">
    <location>
        <begin position="129"/>
        <end position="205"/>
    </location>
</feature>
<protein>
    <recommendedName>
        <fullName evidence="1">HAT C-terminal dimerisation domain-containing protein</fullName>
    </recommendedName>
</protein>
<dbReference type="SUPFAM" id="SSF53098">
    <property type="entry name" value="Ribonuclease H-like"/>
    <property type="match status" value="1"/>
</dbReference>
<evidence type="ECO:0000313" key="2">
    <source>
        <dbReference type="EMBL" id="KAF2302580.1"/>
    </source>
</evidence>
<evidence type="ECO:0000313" key="3">
    <source>
        <dbReference type="Proteomes" id="UP000467840"/>
    </source>
</evidence>
<dbReference type="Pfam" id="PF05699">
    <property type="entry name" value="Dimer_Tnp_hAT"/>
    <property type="match status" value="1"/>
</dbReference>
<dbReference type="AlphaFoldDB" id="A0A6A6LMD5"/>
<gene>
    <name evidence="2" type="ORF">GH714_037878</name>
</gene>
<dbReference type="EMBL" id="JAAGAX010000010">
    <property type="protein sequence ID" value="KAF2302580.1"/>
    <property type="molecule type" value="Genomic_DNA"/>
</dbReference>
<dbReference type="PANTHER" id="PTHR23272:SF135">
    <property type="entry name" value="ZINC FINGER BED DOMAIN-CONTAINING PROTEIN DAYSLEEPER-LIKE"/>
    <property type="match status" value="1"/>
</dbReference>